<organism evidence="2 3">
    <name type="scientific">Mycolicibacterium gilvum (strain DSM 45189 / LMG 24558 / Spyr1)</name>
    <name type="common">Mycobacterium gilvum</name>
    <dbReference type="NCBI Taxonomy" id="278137"/>
    <lineage>
        <taxon>Bacteria</taxon>
        <taxon>Bacillati</taxon>
        <taxon>Actinomycetota</taxon>
        <taxon>Actinomycetes</taxon>
        <taxon>Mycobacteriales</taxon>
        <taxon>Mycobacteriaceae</taxon>
        <taxon>Mycolicibacterium</taxon>
    </lineage>
</organism>
<dbReference type="KEGG" id="msp:Mspyr1_43620"/>
<dbReference type="PRINTS" id="PR01217">
    <property type="entry name" value="PRICHEXTENSN"/>
</dbReference>
<name>E6TDF0_MYCSR</name>
<evidence type="ECO:0000256" key="1">
    <source>
        <dbReference type="SAM" id="MobiDB-lite"/>
    </source>
</evidence>
<proteinExistence type="predicted"/>
<protein>
    <submittedName>
        <fullName evidence="2">Uncharacterized protein</fullName>
    </submittedName>
</protein>
<feature type="compositionally biased region" description="Pro residues" evidence="1">
    <location>
        <begin position="429"/>
        <end position="440"/>
    </location>
</feature>
<dbReference type="AlphaFoldDB" id="E6TDF0"/>
<dbReference type="EMBL" id="CP002385">
    <property type="protein sequence ID" value="ADU00919.1"/>
    <property type="molecule type" value="Genomic_DNA"/>
</dbReference>
<feature type="compositionally biased region" description="Acidic residues" evidence="1">
    <location>
        <begin position="359"/>
        <end position="399"/>
    </location>
</feature>
<dbReference type="Proteomes" id="UP000008916">
    <property type="component" value="Chromosome"/>
</dbReference>
<keyword evidence="3" id="KW-1185">Reference proteome</keyword>
<evidence type="ECO:0000313" key="3">
    <source>
        <dbReference type="Proteomes" id="UP000008916"/>
    </source>
</evidence>
<feature type="compositionally biased region" description="Low complexity" evidence="1">
    <location>
        <begin position="250"/>
        <end position="286"/>
    </location>
</feature>
<gene>
    <name evidence="2" type="ordered locus">Mspyr1_43620</name>
</gene>
<feature type="compositionally biased region" description="Pro residues" evidence="1">
    <location>
        <begin position="287"/>
        <end position="319"/>
    </location>
</feature>
<dbReference type="HOGENOM" id="CLU_047700_0_0_11"/>
<dbReference type="RefSeq" id="WP_013472655.1">
    <property type="nucleotide sequence ID" value="NC_014814.1"/>
</dbReference>
<evidence type="ECO:0000313" key="2">
    <source>
        <dbReference type="EMBL" id="ADU00919.1"/>
    </source>
</evidence>
<accession>E6TDF0</accession>
<reference evidence="2 3" key="1">
    <citation type="journal article" date="2011" name="Stand. Genomic Sci.">
        <title>Complete genome sequence of Mycobacterium sp. strain (Spyr1) and reclassification to Mycobacterium gilvum Spyr1.</title>
        <authorList>
            <person name="Kallimanis A."/>
            <person name="Karabika E."/>
            <person name="Mavromatis K."/>
            <person name="Lapidus A."/>
            <person name="Labutti K.M."/>
            <person name="Liolios K."/>
            <person name="Ivanova N."/>
            <person name="Goodwin L."/>
            <person name="Woyke T."/>
            <person name="Velentzas A.D."/>
            <person name="Perisynakis A."/>
            <person name="Ouzounis C.C."/>
            <person name="Kyrpides N.C."/>
            <person name="Koukkou A.I."/>
            <person name="Drainas C."/>
        </authorList>
    </citation>
    <scope>NUCLEOTIDE SEQUENCE [LARGE SCALE GENOMIC DNA]</scope>
    <source>
        <strain evidence="3">DSM 45189 / LMG 24558 / Spyr1</strain>
    </source>
</reference>
<feature type="compositionally biased region" description="Gly residues" evidence="1">
    <location>
        <begin position="323"/>
        <end position="336"/>
    </location>
</feature>
<feature type="region of interest" description="Disordered" evidence="1">
    <location>
        <begin position="219"/>
        <end position="469"/>
    </location>
</feature>
<sequence>MPDDFDVGARLAQGRPAADTLQRYVAACRQLGYEHRDLTLHPAQVTDWYGTEDGMDLAALHRCCVALDGVGRAAQEALAVQERQLGELSAAWEGAGGDAARMFLARHGDSSAVATAAVRTAAEALVSLREELWRVVGGKVDSTVSAEGRAAGTQAQWSAAATSVTTGTGDTATAGEIVEHAVKPFVDTVIRDEWLPAMRDAVAAVTAAYDGATAEIAAERTPTFDVPGDLGPDCPEPRPNCDDEGQSGRAAVAASPPAAATSAAWSPPAGMPAGTPAATAPSAWSPPAAPAPVPPAPAAPSPLAPAPLAAPAPEAPLPSPGSLGSGMPGLGGGPSGFGQHFADALSGLLGGGLGGDALESPDLDLEEPALDEPGVEEPELEEEENEEDAELEEDDEAEEKPESVVAADPVLPEEPCDPPPEPAATVAAPEPPAPPPPAEPVPAAEPASDEQTPCEIAAGEVPQVGESAG</sequence>